<accession>H2YQ45</accession>
<dbReference type="Ensembl" id="ENSCSAVT00000007550.1">
    <property type="protein sequence ID" value="ENSCSAVP00000007453.1"/>
    <property type="gene ID" value="ENSCSAVG00000004454.1"/>
</dbReference>
<reference evidence="2" key="2">
    <citation type="submission" date="2025-08" db="UniProtKB">
        <authorList>
            <consortium name="Ensembl"/>
        </authorList>
    </citation>
    <scope>IDENTIFICATION</scope>
</reference>
<feature type="region of interest" description="Disordered" evidence="1">
    <location>
        <begin position="14"/>
        <end position="38"/>
    </location>
</feature>
<evidence type="ECO:0000256" key="1">
    <source>
        <dbReference type="SAM" id="MobiDB-lite"/>
    </source>
</evidence>
<reference evidence="3" key="1">
    <citation type="submission" date="2003-08" db="EMBL/GenBank/DDBJ databases">
        <authorList>
            <person name="Birren B."/>
            <person name="Nusbaum C."/>
            <person name="Abebe A."/>
            <person name="Abouelleil A."/>
            <person name="Adekoya E."/>
            <person name="Ait-zahra M."/>
            <person name="Allen N."/>
            <person name="Allen T."/>
            <person name="An P."/>
            <person name="Anderson M."/>
            <person name="Anderson S."/>
            <person name="Arachchi H."/>
            <person name="Armbruster J."/>
            <person name="Bachantsang P."/>
            <person name="Baldwin J."/>
            <person name="Barry A."/>
            <person name="Bayul T."/>
            <person name="Blitshsteyn B."/>
            <person name="Bloom T."/>
            <person name="Blye J."/>
            <person name="Boguslavskiy L."/>
            <person name="Borowsky M."/>
            <person name="Boukhgalter B."/>
            <person name="Brunache A."/>
            <person name="Butler J."/>
            <person name="Calixte N."/>
            <person name="Calvo S."/>
            <person name="Camarata J."/>
            <person name="Campo K."/>
            <person name="Chang J."/>
            <person name="Cheshatsang Y."/>
            <person name="Citroen M."/>
            <person name="Collymore A."/>
            <person name="Considine T."/>
            <person name="Cook A."/>
            <person name="Cooke P."/>
            <person name="Corum B."/>
            <person name="Cuomo C."/>
            <person name="David R."/>
            <person name="Dawoe T."/>
            <person name="Degray S."/>
            <person name="Dodge S."/>
            <person name="Dooley K."/>
            <person name="Dorje P."/>
            <person name="Dorjee K."/>
            <person name="Dorris L."/>
            <person name="Duffey N."/>
            <person name="Dupes A."/>
            <person name="Elkins T."/>
            <person name="Engels R."/>
            <person name="Erickson J."/>
            <person name="Farina A."/>
            <person name="Faro S."/>
            <person name="Ferreira P."/>
            <person name="Fischer H."/>
            <person name="Fitzgerald M."/>
            <person name="Foley K."/>
            <person name="Gage D."/>
            <person name="Galagan J."/>
            <person name="Gearin G."/>
            <person name="Gnerre S."/>
            <person name="Gnirke A."/>
            <person name="Goyette A."/>
            <person name="Graham J."/>
            <person name="Grandbois E."/>
            <person name="Gyaltsen K."/>
            <person name="Hafez N."/>
            <person name="Hagopian D."/>
            <person name="Hagos B."/>
            <person name="Hall J."/>
            <person name="Hatcher B."/>
            <person name="Heller A."/>
            <person name="Higgins H."/>
            <person name="Honan T."/>
            <person name="Horn A."/>
            <person name="Houde N."/>
            <person name="Hughes L."/>
            <person name="Hulme W."/>
            <person name="Husby E."/>
            <person name="Iliev I."/>
            <person name="Jaffe D."/>
            <person name="Jones C."/>
            <person name="Kamal M."/>
            <person name="Kamat A."/>
            <person name="Kamvysselis M."/>
            <person name="Karlsson E."/>
            <person name="Kells C."/>
            <person name="Kieu A."/>
            <person name="Kisner P."/>
            <person name="Kodira C."/>
            <person name="Kulbokas E."/>
            <person name="Labutti K."/>
            <person name="Lama D."/>
            <person name="Landers T."/>
            <person name="Leger J."/>
            <person name="Levine S."/>
            <person name="Lewis D."/>
            <person name="Lewis T."/>
            <person name="Lindblad-toh K."/>
            <person name="Liu X."/>
            <person name="Lokyitsang T."/>
            <person name="Lokyitsang Y."/>
            <person name="Lucien O."/>
            <person name="Lui A."/>
            <person name="Ma L.J."/>
            <person name="Mabbitt R."/>
            <person name="Macdonald J."/>
            <person name="Maclean C."/>
            <person name="Major J."/>
            <person name="Manning J."/>
            <person name="Marabella R."/>
            <person name="Maru K."/>
            <person name="Matthews C."/>
            <person name="Mauceli E."/>
            <person name="Mccarthy M."/>
            <person name="Mcdonough S."/>
            <person name="Mcghee T."/>
            <person name="Meldrim J."/>
            <person name="Meneus L."/>
            <person name="Mesirov J."/>
            <person name="Mihalev A."/>
            <person name="Mihova T."/>
            <person name="Mikkelsen T."/>
            <person name="Mlenga V."/>
            <person name="Moru K."/>
            <person name="Mozes J."/>
            <person name="Mulrain L."/>
            <person name="Munson G."/>
            <person name="Naylor J."/>
            <person name="Newes C."/>
            <person name="Nguyen C."/>
            <person name="Nguyen N."/>
            <person name="Nguyen T."/>
            <person name="Nicol R."/>
            <person name="Nielsen C."/>
            <person name="Nizzari M."/>
            <person name="Norbu C."/>
            <person name="Norbu N."/>
            <person name="O'donnell P."/>
            <person name="Okoawo O."/>
            <person name="O'leary S."/>
            <person name="Omotosho B."/>
            <person name="O'neill K."/>
            <person name="Osman S."/>
            <person name="Parker S."/>
            <person name="Perrin D."/>
            <person name="Phunkhang P."/>
            <person name="Piqani B."/>
            <person name="Purcell S."/>
            <person name="Rachupka T."/>
            <person name="Ramasamy U."/>
            <person name="Rameau R."/>
            <person name="Ray V."/>
            <person name="Raymond C."/>
            <person name="Retta R."/>
            <person name="Richardson S."/>
            <person name="Rise C."/>
            <person name="Rodriguez J."/>
            <person name="Rogers J."/>
            <person name="Rogov P."/>
            <person name="Rutman M."/>
            <person name="Schupbach R."/>
            <person name="Seaman C."/>
            <person name="Settipalli S."/>
            <person name="Sharpe T."/>
            <person name="Sheridan J."/>
            <person name="Sherpa N."/>
            <person name="Shi J."/>
            <person name="Smirnov S."/>
            <person name="Smith C."/>
            <person name="Sougnez C."/>
            <person name="Spencer B."/>
            <person name="Stalker J."/>
            <person name="Stange-thomann N."/>
            <person name="Stavropoulos S."/>
            <person name="Stetson K."/>
            <person name="Stone C."/>
            <person name="Stone S."/>
            <person name="Stubbs M."/>
            <person name="Talamas J."/>
            <person name="Tchuinga P."/>
            <person name="Tenzing P."/>
            <person name="Tesfaye S."/>
            <person name="Theodore J."/>
            <person name="Thoulutsang Y."/>
            <person name="Topham K."/>
            <person name="Towey S."/>
            <person name="Tsamla T."/>
            <person name="Tsomo N."/>
            <person name="Vallee D."/>
            <person name="Vassiliev H."/>
            <person name="Venkataraman V."/>
            <person name="Vinson J."/>
            <person name="Vo A."/>
            <person name="Wade C."/>
            <person name="Wang S."/>
            <person name="Wangchuk T."/>
            <person name="Wangdi T."/>
            <person name="Whittaker C."/>
            <person name="Wilkinson J."/>
            <person name="Wu Y."/>
            <person name="Wyman D."/>
            <person name="Yadav S."/>
            <person name="Yang S."/>
            <person name="Yang X."/>
            <person name="Yeager S."/>
            <person name="Yee E."/>
            <person name="Young G."/>
            <person name="Zainoun J."/>
            <person name="Zembeck L."/>
            <person name="Zimmer A."/>
            <person name="Zody M."/>
            <person name="Lander E."/>
        </authorList>
    </citation>
    <scope>NUCLEOTIDE SEQUENCE [LARGE SCALE GENOMIC DNA]</scope>
</reference>
<keyword evidence="3" id="KW-1185">Reference proteome</keyword>
<dbReference type="InParanoid" id="H2YQ45"/>
<protein>
    <submittedName>
        <fullName evidence="2">Uncharacterized protein</fullName>
    </submittedName>
</protein>
<feature type="compositionally biased region" description="Low complexity" evidence="1">
    <location>
        <begin position="18"/>
        <end position="31"/>
    </location>
</feature>
<dbReference type="HOGENOM" id="CLU_3337760_0_0_1"/>
<sequence>MLLTSSDVNKVTGIENASSSSTFSPTSMFSPRHIDSVV</sequence>
<reference evidence="2" key="3">
    <citation type="submission" date="2025-09" db="UniProtKB">
        <authorList>
            <consortium name="Ensembl"/>
        </authorList>
    </citation>
    <scope>IDENTIFICATION</scope>
</reference>
<organism evidence="2 3">
    <name type="scientific">Ciona savignyi</name>
    <name type="common">Pacific transparent sea squirt</name>
    <dbReference type="NCBI Taxonomy" id="51511"/>
    <lineage>
        <taxon>Eukaryota</taxon>
        <taxon>Metazoa</taxon>
        <taxon>Chordata</taxon>
        <taxon>Tunicata</taxon>
        <taxon>Ascidiacea</taxon>
        <taxon>Phlebobranchia</taxon>
        <taxon>Cionidae</taxon>
        <taxon>Ciona</taxon>
    </lineage>
</organism>
<proteinExistence type="predicted"/>
<evidence type="ECO:0000313" key="3">
    <source>
        <dbReference type="Proteomes" id="UP000007875"/>
    </source>
</evidence>
<evidence type="ECO:0000313" key="2">
    <source>
        <dbReference type="Ensembl" id="ENSCSAVP00000007453.1"/>
    </source>
</evidence>
<dbReference type="Proteomes" id="UP000007875">
    <property type="component" value="Unassembled WGS sequence"/>
</dbReference>
<name>H2YQ45_CIOSA</name>
<dbReference type="AlphaFoldDB" id="H2YQ45"/>